<evidence type="ECO:0000313" key="1">
    <source>
        <dbReference type="EMBL" id="CAG8484469.1"/>
    </source>
</evidence>
<name>A0ACA9KPR8_9GLOM</name>
<dbReference type="EMBL" id="CAJVPT010002624">
    <property type="protein sequence ID" value="CAG8484469.1"/>
    <property type="molecule type" value="Genomic_DNA"/>
</dbReference>
<protein>
    <submittedName>
        <fullName evidence="1">16064_t:CDS:1</fullName>
    </submittedName>
</protein>
<organism evidence="1 2">
    <name type="scientific">Acaulospora colombiana</name>
    <dbReference type="NCBI Taxonomy" id="27376"/>
    <lineage>
        <taxon>Eukaryota</taxon>
        <taxon>Fungi</taxon>
        <taxon>Fungi incertae sedis</taxon>
        <taxon>Mucoromycota</taxon>
        <taxon>Glomeromycotina</taxon>
        <taxon>Glomeromycetes</taxon>
        <taxon>Diversisporales</taxon>
        <taxon>Acaulosporaceae</taxon>
        <taxon>Acaulospora</taxon>
    </lineage>
</organism>
<evidence type="ECO:0000313" key="2">
    <source>
        <dbReference type="Proteomes" id="UP000789525"/>
    </source>
</evidence>
<accession>A0ACA9KPR8</accession>
<dbReference type="Proteomes" id="UP000789525">
    <property type="component" value="Unassembled WGS sequence"/>
</dbReference>
<proteinExistence type="predicted"/>
<gene>
    <name evidence="1" type="ORF">ACOLOM_LOCUS2119</name>
</gene>
<reference evidence="1" key="1">
    <citation type="submission" date="2021-06" db="EMBL/GenBank/DDBJ databases">
        <authorList>
            <person name="Kallberg Y."/>
            <person name="Tangrot J."/>
            <person name="Rosling A."/>
        </authorList>
    </citation>
    <scope>NUCLEOTIDE SEQUENCE</scope>
    <source>
        <strain evidence="1">CL356</strain>
    </source>
</reference>
<comment type="caution">
    <text evidence="1">The sequence shown here is derived from an EMBL/GenBank/DDBJ whole genome shotgun (WGS) entry which is preliminary data.</text>
</comment>
<sequence length="280" mass="32401">MSEQIGPQIPAHLLSKFQPKDSDEEDSDDAGPHSYPDSQLDFNEKTESAQFDPSSPQVSSNLEKGGNWDDDEDDLDAYMPELPPDILAERQRKKIEQEKSLGKSGTEKRRIGPAMPPSIEYDEYQISEEEDDVVGPVLPKDFKEKNEAYVFQSAIQEFEERSDKMRQKLESGEDGERRLERGEWMLVPPPEARFLVDLENIRRIKEYNESFRPKTLLEEHSEKYVKSKKWKQDSVSDRPFDREKDVLGARRMDSRKRQEILDNAKELSSKFGHGKSGTFL</sequence>
<keyword evidence="2" id="KW-1185">Reference proteome</keyword>